<feature type="compositionally biased region" description="Polar residues" evidence="1">
    <location>
        <begin position="1"/>
        <end position="10"/>
    </location>
</feature>
<sequence>MQSQRRQSAGSAIPKAPAVKRRMSRHGSVLIETTPRQIPWDLVDRLLVPIIGCHAAAIVCSGVFNFLGISQVSAFVLFLFFSILTVGAAIGFHSLKVSPLGKGVLITGCESPLARALARRLDDLGFTVFAGFKALDESTEADMLKAMSSGRLKPIPLDVTSEVQMLEASLYIAENLPEGADGLWALVHCDMWCALGELEWIPFPVMRKSFDINVLGASRLSQIMLPLIRRAKGRVVFLSSAIAHIPSPVRGIQCATQAAIEGLASCLRHELKTRAVNVSIVCASEFSSGDAWLDDTKMMDQAKAMWEQLSDEQKSEYGEDYFETAIRSLEKYTNTDGDFHSTVRALTDAIIRSFPLFRYTPLSRYEKLQTIVSEHLPRSVYELFYSN</sequence>
<evidence type="ECO:0000313" key="4">
    <source>
        <dbReference type="EnsemblMetazoa" id="AALFPA23_009527.P13122"/>
    </source>
</evidence>
<dbReference type="AlphaFoldDB" id="A0A023ESE1"/>
<dbReference type="RefSeq" id="XP_062711195.1">
    <property type="nucleotide sequence ID" value="XM_062855211.1"/>
</dbReference>
<dbReference type="VEuPathDB" id="VectorBase:AALC636_020291"/>
<dbReference type="EMBL" id="GAPW01001927">
    <property type="protein sequence ID" value="JAC11671.1"/>
    <property type="molecule type" value="mRNA"/>
</dbReference>
<evidence type="ECO:0000313" key="3">
    <source>
        <dbReference type="EMBL" id="JAC11671.1"/>
    </source>
</evidence>
<dbReference type="PRINTS" id="PR00081">
    <property type="entry name" value="GDHRDH"/>
</dbReference>
<protein>
    <submittedName>
        <fullName evidence="3">Putative corticosteroid 11-beta-dehydrogenase</fullName>
    </submittedName>
</protein>
<feature type="transmembrane region" description="Helical" evidence="2">
    <location>
        <begin position="46"/>
        <end position="66"/>
    </location>
</feature>
<dbReference type="Gene3D" id="3.40.50.720">
    <property type="entry name" value="NAD(P)-binding Rossmann-like Domain"/>
    <property type="match status" value="1"/>
</dbReference>
<dbReference type="Pfam" id="PF00106">
    <property type="entry name" value="adh_short"/>
    <property type="match status" value="1"/>
</dbReference>
<organism evidence="3">
    <name type="scientific">Aedes albopictus</name>
    <name type="common">Asian tiger mosquito</name>
    <name type="synonym">Stegomyia albopicta</name>
    <dbReference type="NCBI Taxonomy" id="7160"/>
    <lineage>
        <taxon>Eukaryota</taxon>
        <taxon>Metazoa</taxon>
        <taxon>Ecdysozoa</taxon>
        <taxon>Arthropoda</taxon>
        <taxon>Hexapoda</taxon>
        <taxon>Insecta</taxon>
        <taxon>Pterygota</taxon>
        <taxon>Neoptera</taxon>
        <taxon>Endopterygota</taxon>
        <taxon>Diptera</taxon>
        <taxon>Nematocera</taxon>
        <taxon>Culicoidea</taxon>
        <taxon>Culicidae</taxon>
        <taxon>Culicinae</taxon>
        <taxon>Aedini</taxon>
        <taxon>Aedes</taxon>
        <taxon>Stegomyia</taxon>
    </lineage>
</organism>
<evidence type="ECO:0000256" key="1">
    <source>
        <dbReference type="SAM" id="MobiDB-lite"/>
    </source>
</evidence>
<dbReference type="PANTHER" id="PTHR43313">
    <property type="entry name" value="SHORT-CHAIN DEHYDROGENASE/REDUCTASE FAMILY 9C"/>
    <property type="match status" value="1"/>
</dbReference>
<dbReference type="VEuPathDB" id="VectorBase:AALFPA_056955"/>
<keyword evidence="2" id="KW-0472">Membrane</keyword>
<feature type="region of interest" description="Disordered" evidence="1">
    <location>
        <begin position="1"/>
        <end position="20"/>
    </location>
</feature>
<dbReference type="VEuPathDB" id="VectorBase:AALF000610"/>
<keyword evidence="5" id="KW-1185">Reference proteome</keyword>
<name>A0A023ESE1_AEDAL</name>
<dbReference type="EnsemblMetazoa" id="AALFPA23_009527.R13122">
    <property type="protein sequence ID" value="AALFPA23_009527.P13122"/>
    <property type="gene ID" value="AALFPA23_009527"/>
</dbReference>
<feature type="transmembrane region" description="Helical" evidence="2">
    <location>
        <begin position="72"/>
        <end position="92"/>
    </location>
</feature>
<dbReference type="InterPro" id="IPR002347">
    <property type="entry name" value="SDR_fam"/>
</dbReference>
<keyword evidence="2" id="KW-1133">Transmembrane helix</keyword>
<dbReference type="PANTHER" id="PTHR43313:SF50">
    <property type="entry name" value="GH26015P"/>
    <property type="match status" value="1"/>
</dbReference>
<dbReference type="GO" id="GO:0008202">
    <property type="term" value="P:steroid metabolic process"/>
    <property type="evidence" value="ECO:0007669"/>
    <property type="project" value="TreeGrafter"/>
</dbReference>
<dbReference type="OrthoDB" id="2102561at2759"/>
<reference evidence="5" key="2">
    <citation type="journal article" date="2015" name="Proc. Natl. Acad. Sci. U.S.A.">
        <title>Genome sequence of the Asian Tiger mosquito, Aedes albopictus, reveals insights into its biology, genetics, and evolution.</title>
        <authorList>
            <person name="Chen X.G."/>
            <person name="Jiang X."/>
            <person name="Gu J."/>
            <person name="Xu M."/>
            <person name="Wu Y."/>
            <person name="Deng Y."/>
            <person name="Zhang C."/>
            <person name="Bonizzoni M."/>
            <person name="Dermauw W."/>
            <person name="Vontas J."/>
            <person name="Armbruster P."/>
            <person name="Huang X."/>
            <person name="Yang Y."/>
            <person name="Zhang H."/>
            <person name="He W."/>
            <person name="Peng H."/>
            <person name="Liu Y."/>
            <person name="Wu K."/>
            <person name="Chen J."/>
            <person name="Lirakis M."/>
            <person name="Topalis P."/>
            <person name="Van Leeuwen T."/>
            <person name="Hall A.B."/>
            <person name="Jiang X."/>
            <person name="Thorpe C."/>
            <person name="Mueller R.L."/>
            <person name="Sun C."/>
            <person name="Waterhouse R.M."/>
            <person name="Yan G."/>
            <person name="Tu Z.J."/>
            <person name="Fang X."/>
            <person name="James A.A."/>
        </authorList>
    </citation>
    <scope>NUCLEOTIDE SEQUENCE [LARGE SCALE GENOMIC DNA]</scope>
    <source>
        <strain evidence="5">Foshan</strain>
    </source>
</reference>
<dbReference type="EnsemblMetazoa" id="AALFPA23_009527.R13123">
    <property type="protein sequence ID" value="AALFPA23_009527.P13123"/>
    <property type="gene ID" value="AALFPA23_009527"/>
</dbReference>
<dbReference type="GO" id="GO:0016491">
    <property type="term" value="F:oxidoreductase activity"/>
    <property type="evidence" value="ECO:0007669"/>
    <property type="project" value="TreeGrafter"/>
</dbReference>
<dbReference type="SUPFAM" id="SSF51735">
    <property type="entry name" value="NAD(P)-binding Rossmann-fold domains"/>
    <property type="match status" value="1"/>
</dbReference>
<dbReference type="OMA" id="CAHWVAL"/>
<reference evidence="4" key="3">
    <citation type="submission" date="2025-05" db="UniProtKB">
        <authorList>
            <consortium name="EnsemblMetazoa"/>
        </authorList>
    </citation>
    <scope>IDENTIFICATION</scope>
    <source>
        <strain evidence="4">Foshan</strain>
    </source>
</reference>
<dbReference type="GeneID" id="109432643"/>
<accession>A0A023ESE1</accession>
<evidence type="ECO:0000313" key="5">
    <source>
        <dbReference type="Proteomes" id="UP000069940"/>
    </source>
</evidence>
<keyword evidence="2" id="KW-0812">Transmembrane</keyword>
<dbReference type="Proteomes" id="UP000069940">
    <property type="component" value="Unassembled WGS sequence"/>
</dbReference>
<dbReference type="InterPro" id="IPR036291">
    <property type="entry name" value="NAD(P)-bd_dom_sf"/>
</dbReference>
<evidence type="ECO:0000256" key="2">
    <source>
        <dbReference type="SAM" id="Phobius"/>
    </source>
</evidence>
<reference evidence="3" key="1">
    <citation type="journal article" date="2014" name="PLoS Negl. Trop. Dis.">
        <title>Identification and characterization of seminal fluid proteins in the Asian tiger mosquito, Aedes albopictus.</title>
        <authorList>
            <person name="Boes K.E."/>
            <person name="Ribeiro J.M."/>
            <person name="Wong A."/>
            <person name="Harrington L.C."/>
            <person name="Wolfner M.F."/>
            <person name="Sirot L.K."/>
        </authorList>
    </citation>
    <scope>NUCLEOTIDE SEQUENCE</scope>
    <source>
        <tissue evidence="3">Reproductive organs</tissue>
    </source>
</reference>
<proteinExistence type="evidence at transcript level"/>
<dbReference type="RefSeq" id="XP_062711194.1">
    <property type="nucleotide sequence ID" value="XM_062855210.1"/>
</dbReference>